<organism evidence="2">
    <name type="scientific">Marseillevirus sp</name>
    <dbReference type="NCBI Taxonomy" id="2809551"/>
    <lineage>
        <taxon>Viruses</taxon>
        <taxon>Varidnaviria</taxon>
        <taxon>Bamfordvirae</taxon>
        <taxon>Nucleocytoviricota</taxon>
        <taxon>Megaviricetes</taxon>
        <taxon>Pimascovirales</taxon>
        <taxon>Pimascovirales incertae sedis</taxon>
        <taxon>Marseilleviridae</taxon>
        <taxon>Marseillevirus</taxon>
    </lineage>
</organism>
<reference evidence="2" key="1">
    <citation type="submission" date="2023-07" db="EMBL/GenBank/DDBJ databases">
        <authorList>
            <person name="Xia Y."/>
        </authorList>
    </citation>
    <scope>NUCLEOTIDE SEQUENCE</scope>
    <source>
        <strain evidence="2">F</strain>
    </source>
</reference>
<accession>A0AA96ESG8</accession>
<feature type="region of interest" description="Disordered" evidence="1">
    <location>
        <begin position="1"/>
        <end position="42"/>
    </location>
</feature>
<gene>
    <name evidence="2" type="ORF">MarFTMF_380</name>
</gene>
<feature type="compositionally biased region" description="Low complexity" evidence="1">
    <location>
        <begin position="17"/>
        <end position="26"/>
    </location>
</feature>
<dbReference type="EMBL" id="OR343188">
    <property type="protein sequence ID" value="WNL49896.1"/>
    <property type="molecule type" value="Genomic_DNA"/>
</dbReference>
<proteinExistence type="predicted"/>
<evidence type="ECO:0000313" key="2">
    <source>
        <dbReference type="EMBL" id="WNL49896.1"/>
    </source>
</evidence>
<name>A0AA96ESG8_9VIRU</name>
<protein>
    <submittedName>
        <fullName evidence="2">Uncharacterized protein</fullName>
    </submittedName>
</protein>
<sequence>MGQYQSLPDKKQPLPPSKKNSPLLSNVKGTNKPLSFSFVEHK</sequence>
<evidence type="ECO:0000256" key="1">
    <source>
        <dbReference type="SAM" id="MobiDB-lite"/>
    </source>
</evidence>